<organism evidence="1 2">
    <name type="scientific">Duganella flavida</name>
    <dbReference type="NCBI Taxonomy" id="2692175"/>
    <lineage>
        <taxon>Bacteria</taxon>
        <taxon>Pseudomonadati</taxon>
        <taxon>Pseudomonadota</taxon>
        <taxon>Betaproteobacteria</taxon>
        <taxon>Burkholderiales</taxon>
        <taxon>Oxalobacteraceae</taxon>
        <taxon>Telluria group</taxon>
        <taxon>Duganella</taxon>
    </lineage>
</organism>
<reference evidence="1 2" key="1">
    <citation type="submission" date="2019-12" db="EMBL/GenBank/DDBJ databases">
        <title>Novel species isolated from a subtropical stream in China.</title>
        <authorList>
            <person name="Lu H."/>
        </authorList>
    </citation>
    <scope>NUCLEOTIDE SEQUENCE [LARGE SCALE GENOMIC DNA]</scope>
    <source>
        <strain evidence="1 2">FT135W</strain>
    </source>
</reference>
<evidence type="ECO:0000313" key="1">
    <source>
        <dbReference type="EMBL" id="MYM22652.1"/>
    </source>
</evidence>
<dbReference type="Gene3D" id="3.40.190.10">
    <property type="entry name" value="Periplasmic binding protein-like II"/>
    <property type="match status" value="2"/>
</dbReference>
<gene>
    <name evidence="1" type="ORF">GTP46_08335</name>
</gene>
<dbReference type="Proteomes" id="UP000479335">
    <property type="component" value="Unassembled WGS sequence"/>
</dbReference>
<keyword evidence="2" id="KW-1185">Reference proteome</keyword>
<evidence type="ECO:0000313" key="2">
    <source>
        <dbReference type="Proteomes" id="UP000479335"/>
    </source>
</evidence>
<name>A0A6L8K9S5_9BURK</name>
<dbReference type="PANTHER" id="PTHR38834:SF3">
    <property type="entry name" value="SOLUTE-BINDING PROTEIN FAMILY 3_N-TERMINAL DOMAIN-CONTAINING PROTEIN"/>
    <property type="match status" value="1"/>
</dbReference>
<dbReference type="PANTHER" id="PTHR38834">
    <property type="entry name" value="PERIPLASMIC SUBSTRATE BINDING PROTEIN FAMILY 3"/>
    <property type="match status" value="1"/>
</dbReference>
<sequence length="256" mass="28590">MMPNSNCQPISGHRLRCGGILVILLFNLVAAAVYAAPGAEVVRLGTQDRAPYGYFQADGSFNGLAVQIVSCTMKGMEQHYSLSVYPWERAQVMAKNDQLDGFFPASDRPDRVDWTQGSLPIADQQWVWYLRADSKLDPSSAEFKQQAKVGAHFGSARLKMLEREQYHIVLSSQTDKRLLRAFMAGRADAIIGSDLALRHAAQELKINLDEIKIVPVRSTPQRVFFSKVFLARHPGFLSRFNAQIPACRKAYASADR</sequence>
<proteinExistence type="predicted"/>
<comment type="caution">
    <text evidence="1">The sequence shown here is derived from an EMBL/GenBank/DDBJ whole genome shotgun (WGS) entry which is preliminary data.</text>
</comment>
<accession>A0A6L8K9S5</accession>
<protein>
    <submittedName>
        <fullName evidence="1">Transporter substrate-binding domain-containing protein</fullName>
    </submittedName>
</protein>
<dbReference type="AlphaFoldDB" id="A0A6L8K9S5"/>
<dbReference type="RefSeq" id="WP_161006149.1">
    <property type="nucleotide sequence ID" value="NZ_WWCN01000004.1"/>
</dbReference>
<dbReference type="SUPFAM" id="SSF53850">
    <property type="entry name" value="Periplasmic binding protein-like II"/>
    <property type="match status" value="1"/>
</dbReference>
<dbReference type="EMBL" id="WWCN01000004">
    <property type="protein sequence ID" value="MYM22652.1"/>
    <property type="molecule type" value="Genomic_DNA"/>
</dbReference>